<protein>
    <recommendedName>
        <fullName evidence="13">Mannose-P-dolichol utilization defect 1 protein homolog</fullName>
    </recommendedName>
</protein>
<dbReference type="GO" id="GO:0042721">
    <property type="term" value="C:TIM22 mitochondrial import inner membrane insertion complex"/>
    <property type="evidence" value="ECO:0007669"/>
    <property type="project" value="InterPro"/>
</dbReference>
<dbReference type="Pfam" id="PF04193">
    <property type="entry name" value="PQ-loop"/>
    <property type="match status" value="1"/>
</dbReference>
<evidence type="ECO:0000256" key="8">
    <source>
        <dbReference type="ARBA" id="ARBA00023018"/>
    </source>
</evidence>
<name>A0AAN8IGL5_TRICO</name>
<dbReference type="InterPro" id="IPR006571">
    <property type="entry name" value="TLDc_dom"/>
</dbReference>
<dbReference type="InterPro" id="IPR016817">
    <property type="entry name" value="MannP-dilichol_defect-1"/>
</dbReference>
<keyword evidence="4" id="KW-0813">Transport</keyword>
<dbReference type="Pfam" id="PF00566">
    <property type="entry name" value="RabGAP-TBC"/>
    <property type="match status" value="1"/>
</dbReference>
<comment type="caution">
    <text evidence="17">The sequence shown here is derived from an EMBL/GenBank/DDBJ whole genome shotgun (WGS) entry which is preliminary data.</text>
</comment>
<evidence type="ECO:0000256" key="11">
    <source>
        <dbReference type="ARBA" id="ARBA00034103"/>
    </source>
</evidence>
<dbReference type="PROSITE" id="PS50086">
    <property type="entry name" value="TBC_RABGAP"/>
    <property type="match status" value="1"/>
</dbReference>
<gene>
    <name evidence="17" type="ORF">GCK32_003897</name>
</gene>
<dbReference type="Pfam" id="PF10171">
    <property type="entry name" value="Tim29"/>
    <property type="match status" value="1"/>
</dbReference>
<dbReference type="Proteomes" id="UP001331761">
    <property type="component" value="Unassembled WGS sequence"/>
</dbReference>
<feature type="transmembrane region" description="Helical" evidence="14">
    <location>
        <begin position="695"/>
        <end position="714"/>
    </location>
</feature>
<reference evidence="17 18" key="1">
    <citation type="submission" date="2019-10" db="EMBL/GenBank/DDBJ databases">
        <title>Assembly and Annotation for the nematode Trichostrongylus colubriformis.</title>
        <authorList>
            <person name="Martin J."/>
        </authorList>
    </citation>
    <scope>NUCLEOTIDE SEQUENCE [LARGE SCALE GENOMIC DNA]</scope>
    <source>
        <strain evidence="17">G859</strain>
        <tissue evidence="17">Whole worm</tissue>
    </source>
</reference>
<organism evidence="17 18">
    <name type="scientific">Trichostrongylus colubriformis</name>
    <name type="common">Black scour worm</name>
    <dbReference type="NCBI Taxonomy" id="6319"/>
    <lineage>
        <taxon>Eukaryota</taxon>
        <taxon>Metazoa</taxon>
        <taxon>Ecdysozoa</taxon>
        <taxon>Nematoda</taxon>
        <taxon>Chromadorea</taxon>
        <taxon>Rhabditida</taxon>
        <taxon>Rhabditina</taxon>
        <taxon>Rhabditomorpha</taxon>
        <taxon>Strongyloidea</taxon>
        <taxon>Trichostrongylidae</taxon>
        <taxon>Trichostrongylus</taxon>
    </lineage>
</organism>
<feature type="domain" description="TLDc" evidence="16">
    <location>
        <begin position="416"/>
        <end position="582"/>
    </location>
</feature>
<evidence type="ECO:0000256" key="10">
    <source>
        <dbReference type="ARBA" id="ARBA00023329"/>
    </source>
</evidence>
<evidence type="ECO:0000256" key="13">
    <source>
        <dbReference type="ARBA" id="ARBA00067517"/>
    </source>
</evidence>
<keyword evidence="9 14" id="KW-0472">Membrane</keyword>
<keyword evidence="7 14" id="KW-1133">Transmembrane helix</keyword>
<evidence type="ECO:0000256" key="9">
    <source>
        <dbReference type="ARBA" id="ARBA00023136"/>
    </source>
</evidence>
<dbReference type="GO" id="GO:0030659">
    <property type="term" value="C:cytoplasmic vesicle membrane"/>
    <property type="evidence" value="ECO:0007669"/>
    <property type="project" value="UniProtKB-SubCell"/>
</dbReference>
<proteinExistence type="inferred from homology"/>
<evidence type="ECO:0000256" key="2">
    <source>
        <dbReference type="ARBA" id="ARBA00004156"/>
    </source>
</evidence>
<dbReference type="Gene3D" id="1.10.472.80">
    <property type="entry name" value="Ypt/Rab-GAP domain of gyp1p, domain 3"/>
    <property type="match status" value="1"/>
</dbReference>
<dbReference type="PANTHER" id="PTHR12226:SF2">
    <property type="entry name" value="MANNOSE-P-DOLICHOL UTILIZATION DEFECT 1 PROTEIN"/>
    <property type="match status" value="1"/>
</dbReference>
<feature type="transmembrane region" description="Helical" evidence="14">
    <location>
        <begin position="606"/>
        <end position="627"/>
    </location>
</feature>
<dbReference type="SUPFAM" id="SSF47923">
    <property type="entry name" value="Ypt/Rab-GAP domain of gyp1p"/>
    <property type="match status" value="1"/>
</dbReference>
<keyword evidence="18" id="KW-1185">Reference proteome</keyword>
<dbReference type="PANTHER" id="PTHR12226">
    <property type="entry name" value="MANNOSE-P-DOLICHOL UTILIZATION DEFECT 1 LEC35 -RELATED"/>
    <property type="match status" value="1"/>
</dbReference>
<evidence type="ECO:0000256" key="12">
    <source>
        <dbReference type="ARBA" id="ARBA00038475"/>
    </source>
</evidence>
<sequence length="918" mass="104899">MSITEDEDTFDEDLKPAPIFQRGRFHESSSFARLSVAIRRSLRLPSRTSSSRSSREKEDTAWESILKKDVYPRFTKNSDTPIGTSTVPSRLDEIRDNRRLNRMDKVKKIVRKTEWPVRHEVRRELWRVLCYSKDFDSSKALYRTELEETARSGTKSHQPQFLSEEGVVVNNFDLNEQGAVRLLRLLTVIEHLRPEISSAPMLYPLCALMLHYLEDEDVFACVQHLLVTKGYLMTSPVQWSASSHTILSLVKKHKPHAYAMLKRQIGTADDAILVKALRDWLSWIFSGLPLSHVVRVVDCYLVEGHKFVTRAAIAIVYIWAKSLKNRPHEEMHGKSQEERIEAVKLELANTAAQMPISTETFIHTAIRIRNLQSSTISRLQAQFENKVREEVTRRHSQKRALPRRTRHLFTQPFSSAIVDQDAAAEIMSALPARVQLATPQLLFRLSVDGASFTHLWNKIDHAEQTLLLIKTTKGAKFGAYCSSSWAERNDRRERSKSKYFGTGESFVWVLEEELGLPIIYGWIGNNNEHPDTCPQMFMAAGDRLLVIGSGDGDSIRISEELTHGPMKGSVVEKYAHDALQFIFPKNCFEELIINFNVFHPTCPKMVLSRVLGIGITVGSMLLFVPQIIKIFNGKSAKGISLISQLLALVAAAGTASYSFNKGFVFSQWGDSFFVSVQLMIIVMQILYYSDASAYAFAFFAFCWAFVFAVIGGYIPSEILTIIQTLGIPITVASKHRMATATPTPSLLRRVGQGFVDFWRRMGNDYLTVAKETAEGCVEKPFKAGLYFTGLGTLVYAYRTNPSELRTMNELRELRQRMTLLPASIHNKETDAELAERSLLMCQNRLHYYNLWFFSLLVQSPHDSLVRIYESQDRNLKDWAVIEFFNNIYDVGVLGRWRRLEKKFKDYDVNHEELDRLPD</sequence>
<evidence type="ECO:0000256" key="6">
    <source>
        <dbReference type="ARBA" id="ARBA00022737"/>
    </source>
</evidence>
<dbReference type="SMART" id="SM00679">
    <property type="entry name" value="CTNS"/>
    <property type="match status" value="1"/>
</dbReference>
<evidence type="ECO:0000313" key="17">
    <source>
        <dbReference type="EMBL" id="KAK5974024.1"/>
    </source>
</evidence>
<feature type="transmembrane region" description="Helical" evidence="14">
    <location>
        <begin position="639"/>
        <end position="659"/>
    </location>
</feature>
<feature type="domain" description="Rab-GAP TBC" evidence="15">
    <location>
        <begin position="116"/>
        <end position="304"/>
    </location>
</feature>
<evidence type="ECO:0000259" key="16">
    <source>
        <dbReference type="PROSITE" id="PS51886"/>
    </source>
</evidence>
<evidence type="ECO:0000313" key="18">
    <source>
        <dbReference type="Proteomes" id="UP001331761"/>
    </source>
</evidence>
<dbReference type="GO" id="GO:0012505">
    <property type="term" value="C:endomembrane system"/>
    <property type="evidence" value="ECO:0007669"/>
    <property type="project" value="UniProtKB-SubCell"/>
</dbReference>
<dbReference type="PROSITE" id="PS51886">
    <property type="entry name" value="TLDC"/>
    <property type="match status" value="1"/>
</dbReference>
<evidence type="ECO:0000256" key="14">
    <source>
        <dbReference type="SAM" id="Phobius"/>
    </source>
</evidence>
<dbReference type="Gene3D" id="1.20.1280.290">
    <property type="match status" value="1"/>
</dbReference>
<evidence type="ECO:0000259" key="15">
    <source>
        <dbReference type="PROSITE" id="PS50086"/>
    </source>
</evidence>
<comment type="similarity">
    <text evidence="12">Belongs to the MPDU1 (TC 2.A.43.3) family.</text>
</comment>
<dbReference type="GO" id="GO:0045202">
    <property type="term" value="C:synapse"/>
    <property type="evidence" value="ECO:0007669"/>
    <property type="project" value="UniProtKB-SubCell"/>
</dbReference>
<accession>A0AAN8IGL5</accession>
<keyword evidence="5 14" id="KW-0812">Transmembrane</keyword>
<dbReference type="GO" id="GO:0009312">
    <property type="term" value="P:oligosaccharide biosynthetic process"/>
    <property type="evidence" value="ECO:0007669"/>
    <property type="project" value="TreeGrafter"/>
</dbReference>
<dbReference type="InterPro" id="IPR019322">
    <property type="entry name" value="TIMM29"/>
</dbReference>
<evidence type="ECO:0000256" key="5">
    <source>
        <dbReference type="ARBA" id="ARBA00022692"/>
    </source>
</evidence>
<dbReference type="InterPro" id="IPR006603">
    <property type="entry name" value="PQ-loop_rpt"/>
</dbReference>
<evidence type="ECO:0000256" key="3">
    <source>
        <dbReference type="ARBA" id="ARBA00004184"/>
    </source>
</evidence>
<keyword evidence="10" id="KW-0968">Cytoplasmic vesicle</keyword>
<evidence type="ECO:0000256" key="7">
    <source>
        <dbReference type="ARBA" id="ARBA00022989"/>
    </source>
</evidence>
<dbReference type="SMART" id="SM00164">
    <property type="entry name" value="TBC"/>
    <property type="match status" value="1"/>
</dbReference>
<feature type="transmembrane region" description="Helical" evidence="14">
    <location>
        <begin position="671"/>
        <end position="688"/>
    </location>
</feature>
<comment type="subcellular location">
    <subcellularLocation>
        <location evidence="2">Cytoplasmic vesicle membrane</location>
    </subcellularLocation>
    <subcellularLocation>
        <location evidence="3">Endomembrane system</location>
        <topology evidence="3">Peripheral membrane protein</topology>
    </subcellularLocation>
    <subcellularLocation>
        <location evidence="1">Membrane</location>
        <topology evidence="1">Multi-pass membrane protein</topology>
    </subcellularLocation>
    <subcellularLocation>
        <location evidence="11">Synapse</location>
    </subcellularLocation>
</comment>
<dbReference type="FunFam" id="1.20.1280.290:FF:000006">
    <property type="entry name" value="mannose-P-dolichol utilization defect 1 protein"/>
    <property type="match status" value="1"/>
</dbReference>
<evidence type="ECO:0000256" key="1">
    <source>
        <dbReference type="ARBA" id="ARBA00004141"/>
    </source>
</evidence>
<dbReference type="EMBL" id="WIXE01014762">
    <property type="protein sequence ID" value="KAK5974024.1"/>
    <property type="molecule type" value="Genomic_DNA"/>
</dbReference>
<dbReference type="Pfam" id="PF07534">
    <property type="entry name" value="TLD"/>
    <property type="match status" value="1"/>
</dbReference>
<keyword evidence="8" id="KW-0770">Synapse</keyword>
<dbReference type="InterPro" id="IPR000195">
    <property type="entry name" value="Rab-GAP-TBC_dom"/>
</dbReference>
<keyword evidence="6" id="KW-0677">Repeat</keyword>
<dbReference type="InterPro" id="IPR035969">
    <property type="entry name" value="Rab-GAP_TBC_sf"/>
</dbReference>
<dbReference type="SMART" id="SM00584">
    <property type="entry name" value="TLDc"/>
    <property type="match status" value="1"/>
</dbReference>
<evidence type="ECO:0000256" key="4">
    <source>
        <dbReference type="ARBA" id="ARBA00022448"/>
    </source>
</evidence>
<dbReference type="AlphaFoldDB" id="A0AAN8IGL5"/>